<dbReference type="PRINTS" id="PR00081">
    <property type="entry name" value="GDHRDH"/>
</dbReference>
<dbReference type="PRINTS" id="PR00080">
    <property type="entry name" value="SDRFAMILY"/>
</dbReference>
<dbReference type="RefSeq" id="WP_076515117.1">
    <property type="nucleotide sequence ID" value="NZ_FTOH01000004.1"/>
</dbReference>
<dbReference type="STRING" id="484498.SAMN05421686_104278"/>
<dbReference type="FunFam" id="3.40.50.720:FF:000173">
    <property type="entry name" value="3-oxoacyl-[acyl-carrier protein] reductase"/>
    <property type="match status" value="1"/>
</dbReference>
<dbReference type="OrthoDB" id="9804774at2"/>
<dbReference type="PANTHER" id="PTHR42760:SF135">
    <property type="entry name" value="BLL7886 PROTEIN"/>
    <property type="match status" value="1"/>
</dbReference>
<dbReference type="PANTHER" id="PTHR42760">
    <property type="entry name" value="SHORT-CHAIN DEHYDROGENASES/REDUCTASES FAMILY MEMBER"/>
    <property type="match status" value="1"/>
</dbReference>
<dbReference type="InterPro" id="IPR057326">
    <property type="entry name" value="KR_dom"/>
</dbReference>
<evidence type="ECO:0000259" key="3">
    <source>
        <dbReference type="SMART" id="SM00822"/>
    </source>
</evidence>
<organism evidence="4 5">
    <name type="scientific">Thalassolituus maritimus</name>
    <dbReference type="NCBI Taxonomy" id="484498"/>
    <lineage>
        <taxon>Bacteria</taxon>
        <taxon>Pseudomonadati</taxon>
        <taxon>Pseudomonadota</taxon>
        <taxon>Gammaproteobacteria</taxon>
        <taxon>Oceanospirillales</taxon>
        <taxon>Oceanospirillaceae</taxon>
        <taxon>Thalassolituus</taxon>
    </lineage>
</organism>
<dbReference type="NCBIfam" id="NF006072">
    <property type="entry name" value="PRK08217.1"/>
    <property type="match status" value="1"/>
</dbReference>
<dbReference type="InterPro" id="IPR002347">
    <property type="entry name" value="SDR_fam"/>
</dbReference>
<gene>
    <name evidence="4" type="ORF">SAMN05421686_104278</name>
</gene>
<evidence type="ECO:0000313" key="4">
    <source>
        <dbReference type="EMBL" id="SIS78498.1"/>
    </source>
</evidence>
<dbReference type="PROSITE" id="PS00061">
    <property type="entry name" value="ADH_SHORT"/>
    <property type="match status" value="1"/>
</dbReference>
<dbReference type="Gene3D" id="3.40.50.720">
    <property type="entry name" value="NAD(P)-binding Rossmann-like Domain"/>
    <property type="match status" value="1"/>
</dbReference>
<evidence type="ECO:0000256" key="2">
    <source>
        <dbReference type="ARBA" id="ARBA00023002"/>
    </source>
</evidence>
<reference evidence="5" key="1">
    <citation type="submission" date="2017-01" db="EMBL/GenBank/DDBJ databases">
        <authorList>
            <person name="Varghese N."/>
            <person name="Submissions S."/>
        </authorList>
    </citation>
    <scope>NUCLEOTIDE SEQUENCE [LARGE SCALE GENOMIC DNA]</scope>
    <source>
        <strain evidence="5">DSM 24913</strain>
    </source>
</reference>
<dbReference type="InterPro" id="IPR020904">
    <property type="entry name" value="Sc_DH/Rdtase_CS"/>
</dbReference>
<feature type="domain" description="Ketoreductase" evidence="3">
    <location>
        <begin position="6"/>
        <end position="193"/>
    </location>
</feature>
<dbReference type="GO" id="GO:0030497">
    <property type="term" value="P:fatty acid elongation"/>
    <property type="evidence" value="ECO:0007669"/>
    <property type="project" value="TreeGrafter"/>
</dbReference>
<dbReference type="Pfam" id="PF13561">
    <property type="entry name" value="adh_short_C2"/>
    <property type="match status" value="1"/>
</dbReference>
<dbReference type="GO" id="GO:0016616">
    <property type="term" value="F:oxidoreductase activity, acting on the CH-OH group of donors, NAD or NADP as acceptor"/>
    <property type="evidence" value="ECO:0007669"/>
    <property type="project" value="UniProtKB-ARBA"/>
</dbReference>
<dbReference type="AlphaFoldDB" id="A0A1N7LXB8"/>
<proteinExistence type="inferred from homology"/>
<accession>A0A1N7LXB8</accession>
<name>A0A1N7LXB8_9GAMM</name>
<dbReference type="SUPFAM" id="SSF51735">
    <property type="entry name" value="NAD(P)-binding Rossmann-fold domains"/>
    <property type="match status" value="1"/>
</dbReference>
<sequence>MNIHGHTIAITGAGQGLGRTMAVELAKKGARLAIIDLNPEPMQETQRLISALGGEARIYECNVADEDSVVSTFNTINTDFGGIHGLINNAGILRDGLFIKSKNDEITTMSLANWQMVIDVNLTGVFLCGREAASHMVRNKEPGCLINISSISRAGNVGQTNYSAAKAGVAAMAVTWAKELARYNIRSNAIAPGFISTEMTSGMRPETLEMICSGIPASRMGTPEEIAHAVIFLLENEYVSGRVIEVDGALRI</sequence>
<dbReference type="SMART" id="SM00822">
    <property type="entry name" value="PKS_KR"/>
    <property type="match status" value="1"/>
</dbReference>
<dbReference type="EMBL" id="FTOH01000004">
    <property type="protein sequence ID" value="SIS78498.1"/>
    <property type="molecule type" value="Genomic_DNA"/>
</dbReference>
<evidence type="ECO:0000256" key="1">
    <source>
        <dbReference type="ARBA" id="ARBA00006484"/>
    </source>
</evidence>
<keyword evidence="5" id="KW-1185">Reference proteome</keyword>
<protein>
    <submittedName>
        <fullName evidence="4">3-oxoacyl-[acyl-carrier protein] reductase</fullName>
    </submittedName>
</protein>
<comment type="similarity">
    <text evidence="1">Belongs to the short-chain dehydrogenases/reductases (SDR) family.</text>
</comment>
<dbReference type="InterPro" id="IPR036291">
    <property type="entry name" value="NAD(P)-bd_dom_sf"/>
</dbReference>
<evidence type="ECO:0000313" key="5">
    <source>
        <dbReference type="Proteomes" id="UP000185639"/>
    </source>
</evidence>
<keyword evidence="2" id="KW-0560">Oxidoreductase</keyword>
<dbReference type="Proteomes" id="UP000185639">
    <property type="component" value="Unassembled WGS sequence"/>
</dbReference>